<keyword evidence="4" id="KW-1185">Reference proteome</keyword>
<protein>
    <submittedName>
        <fullName evidence="3">Uncharacterized protein</fullName>
    </submittedName>
</protein>
<sequence length="286" mass="31309">MANYFQTLFKSTSLSHWHELYIDSGKEWKCLASGASIGLSIMIGDALLVYRCYIVCVEYWWVTIFPIMTSLSGVVLFFMLINPGSQVTIDRIYSVASTLLIVSTSIIVTTLITIRLLRARWTLAKLLPSADVRVYTGVIAILIESAAPLTVFGIIATVIILIRVAGTLDKHPEGAIACLALFEGLFYSFCALSPHMIIFRVTTGRSFIKFPSVKAGVLTDPIQFARRTAESSFLQSTLNREFGRNGAADTEQGLNSSIGEPSQTQTSIIHVAQEKQNDGGDVEKAG</sequence>
<feature type="transmembrane region" description="Helical" evidence="2">
    <location>
        <begin position="174"/>
        <end position="199"/>
    </location>
</feature>
<feature type="transmembrane region" description="Helical" evidence="2">
    <location>
        <begin position="31"/>
        <end position="50"/>
    </location>
</feature>
<evidence type="ECO:0000313" key="4">
    <source>
        <dbReference type="Proteomes" id="UP000290288"/>
    </source>
</evidence>
<name>A0A4Q2D273_9AGAR</name>
<keyword evidence="2" id="KW-0812">Transmembrane</keyword>
<accession>A0A4Q2D273</accession>
<reference evidence="3 4" key="1">
    <citation type="submission" date="2019-01" db="EMBL/GenBank/DDBJ databases">
        <title>Draft genome sequence of Psathyrella aberdarensis IHI B618.</title>
        <authorList>
            <person name="Buettner E."/>
            <person name="Kellner H."/>
        </authorList>
    </citation>
    <scope>NUCLEOTIDE SEQUENCE [LARGE SCALE GENOMIC DNA]</scope>
    <source>
        <strain evidence="3 4">IHI B618</strain>
    </source>
</reference>
<proteinExistence type="predicted"/>
<gene>
    <name evidence="3" type="ORF">EST38_g12516</name>
</gene>
<dbReference type="Proteomes" id="UP000290288">
    <property type="component" value="Unassembled WGS sequence"/>
</dbReference>
<dbReference type="EMBL" id="SDEE01000946">
    <property type="protein sequence ID" value="RXW13337.1"/>
    <property type="molecule type" value="Genomic_DNA"/>
</dbReference>
<dbReference type="AlphaFoldDB" id="A0A4Q2D273"/>
<comment type="caution">
    <text evidence="3">The sequence shown here is derived from an EMBL/GenBank/DDBJ whole genome shotgun (WGS) entry which is preliminary data.</text>
</comment>
<evidence type="ECO:0000256" key="1">
    <source>
        <dbReference type="SAM" id="MobiDB-lite"/>
    </source>
</evidence>
<feature type="compositionally biased region" description="Basic and acidic residues" evidence="1">
    <location>
        <begin position="272"/>
        <end position="286"/>
    </location>
</feature>
<evidence type="ECO:0000313" key="3">
    <source>
        <dbReference type="EMBL" id="RXW13337.1"/>
    </source>
</evidence>
<feature type="transmembrane region" description="Helical" evidence="2">
    <location>
        <begin position="93"/>
        <end position="117"/>
    </location>
</feature>
<feature type="compositionally biased region" description="Polar residues" evidence="1">
    <location>
        <begin position="252"/>
        <end position="268"/>
    </location>
</feature>
<organism evidence="3 4">
    <name type="scientific">Candolleomyces aberdarensis</name>
    <dbReference type="NCBI Taxonomy" id="2316362"/>
    <lineage>
        <taxon>Eukaryota</taxon>
        <taxon>Fungi</taxon>
        <taxon>Dikarya</taxon>
        <taxon>Basidiomycota</taxon>
        <taxon>Agaricomycotina</taxon>
        <taxon>Agaricomycetes</taxon>
        <taxon>Agaricomycetidae</taxon>
        <taxon>Agaricales</taxon>
        <taxon>Agaricineae</taxon>
        <taxon>Psathyrellaceae</taxon>
        <taxon>Candolleomyces</taxon>
    </lineage>
</organism>
<feature type="transmembrane region" description="Helical" evidence="2">
    <location>
        <begin position="59"/>
        <end position="81"/>
    </location>
</feature>
<feature type="region of interest" description="Disordered" evidence="1">
    <location>
        <begin position="246"/>
        <end position="286"/>
    </location>
</feature>
<keyword evidence="2" id="KW-1133">Transmembrane helix</keyword>
<feature type="transmembrane region" description="Helical" evidence="2">
    <location>
        <begin position="138"/>
        <end position="162"/>
    </location>
</feature>
<keyword evidence="2" id="KW-0472">Membrane</keyword>
<evidence type="ECO:0000256" key="2">
    <source>
        <dbReference type="SAM" id="Phobius"/>
    </source>
</evidence>